<feature type="domain" description="Protein kinase" evidence="10">
    <location>
        <begin position="27"/>
        <end position="308"/>
    </location>
</feature>
<comment type="caution">
    <text evidence="11">The sequence shown here is derived from an EMBL/GenBank/DDBJ whole genome shotgun (WGS) entry which is preliminary data.</text>
</comment>
<evidence type="ECO:0000256" key="1">
    <source>
        <dbReference type="ARBA" id="ARBA00022679"/>
    </source>
</evidence>
<organism evidence="11 12">
    <name type="scientific">Tritrichomonas foetus</name>
    <dbReference type="NCBI Taxonomy" id="1144522"/>
    <lineage>
        <taxon>Eukaryota</taxon>
        <taxon>Metamonada</taxon>
        <taxon>Parabasalia</taxon>
        <taxon>Tritrichomonadida</taxon>
        <taxon>Tritrichomonadidae</taxon>
        <taxon>Tritrichomonas</taxon>
    </lineage>
</organism>
<dbReference type="Gene3D" id="3.30.200.20">
    <property type="entry name" value="Phosphorylase Kinase, domain 1"/>
    <property type="match status" value="1"/>
</dbReference>
<gene>
    <name evidence="11" type="ORF">TRFO_32149</name>
</gene>
<dbReference type="AlphaFoldDB" id="A0A1J4JPC7"/>
<dbReference type="VEuPathDB" id="TrichDB:TRFO_32149"/>
<dbReference type="CDD" id="cd14014">
    <property type="entry name" value="STKc_PknB_like"/>
    <property type="match status" value="1"/>
</dbReference>
<protein>
    <recommendedName>
        <fullName evidence="6">mitogen-activated protein kinase kinase</fullName>
        <ecNumber evidence="6">2.7.12.2</ecNumber>
    </recommendedName>
</protein>
<evidence type="ECO:0000256" key="4">
    <source>
        <dbReference type="ARBA" id="ARBA00022840"/>
    </source>
</evidence>
<sequence length="436" mass="50437">MEILNIDKFSKKKSKMTETDQKDQYDYNYICKIGGGGCGTVHLYWKTDIQKFRVIKFIRVSSEQTDRILHYFNRESKISIESNHPAILKTFDCHLRIHDGIEIPVNQIEINQYEEYSPYIEMEYLPAASLEDKYCSDEIPFISVHTLVIAYGVASALQYLHSKKIIHRDVKPSNILLGRTTKNYSEPFLSDFGFSRKVKNNDIVESKPGTPLFAAPELYHSENESYDHRIDIYAYGMTLYYLSQGNFPLSNEGKYHSLIQKIVDGIPSKEAEKLYKEKNVKEMKLISACLNSDPNKRPLHSDILHEIVELSKDLSEEDQALFQEYKEKVDKNERRQENSTEVTVENIAAAADELIPEGILVQGMIQYYGYGVEKDICQCLCSFNFLYEQHLEDDSYTPFYYIARRLGRQIVETEKIDPFDASLASLTSFIDLLKNS</sequence>
<keyword evidence="12" id="KW-1185">Reference proteome</keyword>
<comment type="similarity">
    <text evidence="5">Belongs to the protein kinase superfamily. STE Ser/Thr protein kinase family. MAP kinase kinase subfamily.</text>
</comment>
<evidence type="ECO:0000259" key="10">
    <source>
        <dbReference type="PROSITE" id="PS50011"/>
    </source>
</evidence>
<evidence type="ECO:0000256" key="9">
    <source>
        <dbReference type="ARBA" id="ARBA00051693"/>
    </source>
</evidence>
<dbReference type="PANTHER" id="PTHR48013">
    <property type="entry name" value="DUAL SPECIFICITY MITOGEN-ACTIVATED PROTEIN KINASE KINASE 5-RELATED"/>
    <property type="match status" value="1"/>
</dbReference>
<keyword evidence="3" id="KW-0418">Kinase</keyword>
<dbReference type="RefSeq" id="XP_068354121.1">
    <property type="nucleotide sequence ID" value="XM_068508341.1"/>
</dbReference>
<evidence type="ECO:0000256" key="3">
    <source>
        <dbReference type="ARBA" id="ARBA00022777"/>
    </source>
</evidence>
<dbReference type="GO" id="GO:0004708">
    <property type="term" value="F:MAP kinase kinase activity"/>
    <property type="evidence" value="ECO:0007669"/>
    <property type="project" value="UniProtKB-EC"/>
</dbReference>
<dbReference type="GO" id="GO:0005524">
    <property type="term" value="F:ATP binding"/>
    <property type="evidence" value="ECO:0007669"/>
    <property type="project" value="UniProtKB-KW"/>
</dbReference>
<evidence type="ECO:0000256" key="5">
    <source>
        <dbReference type="ARBA" id="ARBA00038035"/>
    </source>
</evidence>
<dbReference type="EMBL" id="MLAK01000928">
    <property type="protein sequence ID" value="OHT00985.1"/>
    <property type="molecule type" value="Genomic_DNA"/>
</dbReference>
<evidence type="ECO:0000313" key="12">
    <source>
        <dbReference type="Proteomes" id="UP000179807"/>
    </source>
</evidence>
<evidence type="ECO:0000256" key="7">
    <source>
        <dbReference type="ARBA" id="ARBA00049014"/>
    </source>
</evidence>
<keyword evidence="2" id="KW-0547">Nucleotide-binding</keyword>
<reference evidence="11" key="1">
    <citation type="submission" date="2016-10" db="EMBL/GenBank/DDBJ databases">
        <authorList>
            <person name="Benchimol M."/>
            <person name="Almeida L.G."/>
            <person name="Vasconcelos A.T."/>
            <person name="Perreira-Neves A."/>
            <person name="Rosa I.A."/>
            <person name="Tasca T."/>
            <person name="Bogo M.R."/>
            <person name="de Souza W."/>
        </authorList>
    </citation>
    <scope>NUCLEOTIDE SEQUENCE [LARGE SCALE GENOMIC DNA]</scope>
    <source>
        <strain evidence="11">K</strain>
    </source>
</reference>
<dbReference type="PROSITE" id="PS00108">
    <property type="entry name" value="PROTEIN_KINASE_ST"/>
    <property type="match status" value="1"/>
</dbReference>
<accession>A0A1J4JPC7</accession>
<dbReference type="GeneID" id="94843045"/>
<name>A0A1J4JPC7_9EUKA</name>
<dbReference type="SUPFAM" id="SSF56112">
    <property type="entry name" value="Protein kinase-like (PK-like)"/>
    <property type="match status" value="1"/>
</dbReference>
<dbReference type="PROSITE" id="PS50011">
    <property type="entry name" value="PROTEIN_KINASE_DOM"/>
    <property type="match status" value="1"/>
</dbReference>
<dbReference type="InterPro" id="IPR000719">
    <property type="entry name" value="Prot_kinase_dom"/>
</dbReference>
<comment type="catalytic activity">
    <reaction evidence="9">
        <text>L-tyrosyl-[protein] + ATP = O-phospho-L-tyrosyl-[protein] + ADP + H(+)</text>
        <dbReference type="Rhea" id="RHEA:10596"/>
        <dbReference type="Rhea" id="RHEA-COMP:10136"/>
        <dbReference type="Rhea" id="RHEA-COMP:20101"/>
        <dbReference type="ChEBI" id="CHEBI:15378"/>
        <dbReference type="ChEBI" id="CHEBI:30616"/>
        <dbReference type="ChEBI" id="CHEBI:46858"/>
        <dbReference type="ChEBI" id="CHEBI:61978"/>
        <dbReference type="ChEBI" id="CHEBI:456216"/>
        <dbReference type="EC" id="2.7.12.2"/>
    </reaction>
</comment>
<dbReference type="PANTHER" id="PTHR48013:SF9">
    <property type="entry name" value="DUAL SPECIFICITY MITOGEN-ACTIVATED PROTEIN KINASE KINASE 5"/>
    <property type="match status" value="1"/>
</dbReference>
<dbReference type="SMART" id="SM00220">
    <property type="entry name" value="S_TKc"/>
    <property type="match status" value="1"/>
</dbReference>
<dbReference type="OrthoDB" id="10252171at2759"/>
<dbReference type="InterPro" id="IPR011009">
    <property type="entry name" value="Kinase-like_dom_sf"/>
</dbReference>
<evidence type="ECO:0000256" key="2">
    <source>
        <dbReference type="ARBA" id="ARBA00022741"/>
    </source>
</evidence>
<evidence type="ECO:0000256" key="6">
    <source>
        <dbReference type="ARBA" id="ARBA00038999"/>
    </source>
</evidence>
<dbReference type="Proteomes" id="UP000179807">
    <property type="component" value="Unassembled WGS sequence"/>
</dbReference>
<keyword evidence="4" id="KW-0067">ATP-binding</keyword>
<dbReference type="Pfam" id="PF00069">
    <property type="entry name" value="Pkinase"/>
    <property type="match status" value="1"/>
</dbReference>
<comment type="catalytic activity">
    <reaction evidence="8">
        <text>L-threonyl-[protein] + ATP = O-phospho-L-threonyl-[protein] + ADP + H(+)</text>
        <dbReference type="Rhea" id="RHEA:46608"/>
        <dbReference type="Rhea" id="RHEA-COMP:11060"/>
        <dbReference type="Rhea" id="RHEA-COMP:11605"/>
        <dbReference type="ChEBI" id="CHEBI:15378"/>
        <dbReference type="ChEBI" id="CHEBI:30013"/>
        <dbReference type="ChEBI" id="CHEBI:30616"/>
        <dbReference type="ChEBI" id="CHEBI:61977"/>
        <dbReference type="ChEBI" id="CHEBI:456216"/>
        <dbReference type="EC" id="2.7.12.2"/>
    </reaction>
</comment>
<keyword evidence="1" id="KW-0808">Transferase</keyword>
<dbReference type="EC" id="2.7.12.2" evidence="6"/>
<evidence type="ECO:0000256" key="8">
    <source>
        <dbReference type="ARBA" id="ARBA00049299"/>
    </source>
</evidence>
<comment type="catalytic activity">
    <reaction evidence="7">
        <text>L-seryl-[protein] + ATP = O-phospho-L-seryl-[protein] + ADP + H(+)</text>
        <dbReference type="Rhea" id="RHEA:17989"/>
        <dbReference type="Rhea" id="RHEA-COMP:9863"/>
        <dbReference type="Rhea" id="RHEA-COMP:11604"/>
        <dbReference type="ChEBI" id="CHEBI:15378"/>
        <dbReference type="ChEBI" id="CHEBI:29999"/>
        <dbReference type="ChEBI" id="CHEBI:30616"/>
        <dbReference type="ChEBI" id="CHEBI:83421"/>
        <dbReference type="ChEBI" id="CHEBI:456216"/>
        <dbReference type="EC" id="2.7.12.2"/>
    </reaction>
</comment>
<evidence type="ECO:0000313" key="11">
    <source>
        <dbReference type="EMBL" id="OHT00985.1"/>
    </source>
</evidence>
<proteinExistence type="inferred from homology"/>
<dbReference type="Gene3D" id="1.10.510.10">
    <property type="entry name" value="Transferase(Phosphotransferase) domain 1"/>
    <property type="match status" value="1"/>
</dbReference>
<dbReference type="InterPro" id="IPR008271">
    <property type="entry name" value="Ser/Thr_kinase_AS"/>
</dbReference>